<evidence type="ECO:0000313" key="2">
    <source>
        <dbReference type="EnsemblPlants" id="MELO3C025520.2.1"/>
    </source>
</evidence>
<dbReference type="EnsemblPlants" id="MELO3C025520.2.1">
    <property type="protein sequence ID" value="MELO3C025520.2.1"/>
    <property type="gene ID" value="MELO3C025520.2"/>
</dbReference>
<evidence type="ECO:0000256" key="1">
    <source>
        <dbReference type="SAM" id="MobiDB-lite"/>
    </source>
</evidence>
<accession>A0A9I9DZ74</accession>
<reference evidence="2" key="1">
    <citation type="submission" date="2023-03" db="UniProtKB">
        <authorList>
            <consortium name="EnsemblPlants"/>
        </authorList>
    </citation>
    <scope>IDENTIFICATION</scope>
</reference>
<dbReference type="AlphaFoldDB" id="A0A9I9DZ74"/>
<dbReference type="Gramene" id="MELO3C025520.2.1">
    <property type="protein sequence ID" value="MELO3C025520.2.1"/>
    <property type="gene ID" value="MELO3C025520.2"/>
</dbReference>
<sequence length="94" mass="11010">MGSGVMRDPDAISDSSRTTFGVRGDPDVFVLRWEFLYKKYVSVLCLTKEKEEEKSLVDKRKRGENISRRRHCPRRREPTVVPLQPFATAHLYLR</sequence>
<organism evidence="2">
    <name type="scientific">Cucumis melo</name>
    <name type="common">Muskmelon</name>
    <dbReference type="NCBI Taxonomy" id="3656"/>
    <lineage>
        <taxon>Eukaryota</taxon>
        <taxon>Viridiplantae</taxon>
        <taxon>Streptophyta</taxon>
        <taxon>Embryophyta</taxon>
        <taxon>Tracheophyta</taxon>
        <taxon>Spermatophyta</taxon>
        <taxon>Magnoliopsida</taxon>
        <taxon>eudicotyledons</taxon>
        <taxon>Gunneridae</taxon>
        <taxon>Pentapetalae</taxon>
        <taxon>rosids</taxon>
        <taxon>fabids</taxon>
        <taxon>Cucurbitales</taxon>
        <taxon>Cucurbitaceae</taxon>
        <taxon>Benincaseae</taxon>
        <taxon>Cucumis</taxon>
    </lineage>
</organism>
<name>A0A9I9DZ74_CUCME</name>
<protein>
    <submittedName>
        <fullName evidence="2">Uncharacterized protein</fullName>
    </submittedName>
</protein>
<feature type="region of interest" description="Disordered" evidence="1">
    <location>
        <begin position="1"/>
        <end position="23"/>
    </location>
</feature>
<proteinExistence type="predicted"/>